<protein>
    <submittedName>
        <fullName evidence="2">HEXXH motif-containing putative peptide modification protein</fullName>
    </submittedName>
</protein>
<keyword evidence="1" id="KW-1133">Transmembrane helix</keyword>
<name>A0ABT0B7R1_9SPHN</name>
<comment type="caution">
    <text evidence="2">The sequence shown here is derived from an EMBL/GenBank/DDBJ whole genome shotgun (WGS) entry which is preliminary data.</text>
</comment>
<evidence type="ECO:0000313" key="2">
    <source>
        <dbReference type="EMBL" id="MCJ2181067.1"/>
    </source>
</evidence>
<organism evidence="2 3">
    <name type="scientific">Novosphingobium album</name>
    <name type="common">ex Hu et al. 2023</name>
    <dbReference type="NCBI Taxonomy" id="2930093"/>
    <lineage>
        <taxon>Bacteria</taxon>
        <taxon>Pseudomonadati</taxon>
        <taxon>Pseudomonadota</taxon>
        <taxon>Alphaproteobacteria</taxon>
        <taxon>Sphingomonadales</taxon>
        <taxon>Sphingomonadaceae</taxon>
        <taxon>Novosphingobium</taxon>
    </lineage>
</organism>
<dbReference type="EMBL" id="JALHLE010000058">
    <property type="protein sequence ID" value="MCJ2181067.1"/>
    <property type="molecule type" value="Genomic_DNA"/>
</dbReference>
<evidence type="ECO:0000256" key="1">
    <source>
        <dbReference type="SAM" id="Phobius"/>
    </source>
</evidence>
<accession>A0ABT0B7R1</accession>
<keyword evidence="1" id="KW-0472">Membrane</keyword>
<evidence type="ECO:0000313" key="3">
    <source>
        <dbReference type="Proteomes" id="UP001162880"/>
    </source>
</evidence>
<dbReference type="Proteomes" id="UP001162880">
    <property type="component" value="Unassembled WGS sequence"/>
</dbReference>
<feature type="transmembrane region" description="Helical" evidence="1">
    <location>
        <begin position="285"/>
        <end position="303"/>
    </location>
</feature>
<sequence>MSDRATNVVELPVWRSTFQPDGDAATMSAMREAFLARRSELAIAALRDGDAFLQGRGLGSLPTGLLGDLGNRAPMAGATAEVVFDDPVFAIWLRFLLRATASGRSDEADMHLAQLPSVLADVERRVTGKAESYVPGTLIAVERWSLHPYVHAAAPPSYDFTGKTAPAEDTAAPGHPMRLQADVVGFALDRVRAGWPAMAEQIDEYVRVIGYLPDGTFRSCSAARYAGIILLGNLDESVLDIEESLVHEAGHQVLYRLGEMTPLVERGTPVTAGYTLPWSGSRRDLFGYFHAYFIYVLLTKYFWRRGKMGDRYARDFQLRAMLIMASNHQAAHELAADRGLTPQARMIVGMLAVEMDELHAEMREAFPADEKEAAHG</sequence>
<gene>
    <name evidence="2" type="ORF">MTR64_21085</name>
</gene>
<dbReference type="NCBIfam" id="TIGR04267">
    <property type="entry name" value="mod_HExxH"/>
    <property type="match status" value="1"/>
</dbReference>
<keyword evidence="1" id="KW-0812">Transmembrane</keyword>
<proteinExistence type="predicted"/>
<dbReference type="InterPro" id="IPR026337">
    <property type="entry name" value="AKG_HExxH"/>
</dbReference>
<dbReference type="RefSeq" id="WP_243996539.1">
    <property type="nucleotide sequence ID" value="NZ_JALHLE010000058.1"/>
</dbReference>
<keyword evidence="3" id="KW-1185">Reference proteome</keyword>
<reference evidence="2" key="1">
    <citation type="submission" date="2022-03" db="EMBL/GenBank/DDBJ databases">
        <title>Identification of a novel bacterium isolated from mangrove sediments.</title>
        <authorList>
            <person name="Pan X."/>
        </authorList>
    </citation>
    <scope>NUCLEOTIDE SEQUENCE</scope>
    <source>
        <strain evidence="2">B2580</strain>
    </source>
</reference>